<sequence>MTSPEDFDSPEAFRFWEENCQIIPPGEISFICIGIVGCTIAGISVIFNTFLLALLARNRKHRSSHLLYLTFLAAFDIFVSIAYILLFPVNIYIDYFESELLANAWYTYMPFMLCVSHVTMTASAFLIVAAAFERFVTISKLRTQFAKRNRYLISITCLVLAFISKGPMYFEMEVIPNENCTGASQWTPRQVAWPDNETLMTIYRFWFRNIIITCLPFFLCFYLNFQIIRRLRLQHQGAKLFRFATSEHRQNIRAATLMLVCVTCSYLGSNLPNVVLYILEAFDMEFLKNPAIRPFYTSISDLVSLLTVASCFLRLPIYYACNARIRAEVLEVFDEWWLFVSPKSLHGIKTKRPRPNTTVRYCPTDQGFMLFEKTASRRSDPKPKCYGTGLDKVVLSVALTGMNGTLNVRRASAHGRLVEKAEMTDMDLLRPVFCQRRQSDMLS</sequence>
<evidence type="ECO:0000256" key="3">
    <source>
        <dbReference type="ARBA" id="ARBA00022989"/>
    </source>
</evidence>
<dbReference type="AlphaFoldDB" id="A0AA36G7V8"/>
<comment type="subcellular location">
    <subcellularLocation>
        <location evidence="1">Membrane</location>
    </subcellularLocation>
</comment>
<gene>
    <name evidence="7" type="ORF">MSPICULIGERA_LOCUS19447</name>
</gene>
<keyword evidence="8" id="KW-1185">Reference proteome</keyword>
<organism evidence="7 8">
    <name type="scientific">Mesorhabditis spiculigera</name>
    <dbReference type="NCBI Taxonomy" id="96644"/>
    <lineage>
        <taxon>Eukaryota</taxon>
        <taxon>Metazoa</taxon>
        <taxon>Ecdysozoa</taxon>
        <taxon>Nematoda</taxon>
        <taxon>Chromadorea</taxon>
        <taxon>Rhabditida</taxon>
        <taxon>Rhabditina</taxon>
        <taxon>Rhabditomorpha</taxon>
        <taxon>Rhabditoidea</taxon>
        <taxon>Rhabditidae</taxon>
        <taxon>Mesorhabditinae</taxon>
        <taxon>Mesorhabditis</taxon>
    </lineage>
</organism>
<evidence type="ECO:0000313" key="8">
    <source>
        <dbReference type="Proteomes" id="UP001177023"/>
    </source>
</evidence>
<feature type="transmembrane region" description="Helical" evidence="5">
    <location>
        <begin position="105"/>
        <end position="130"/>
    </location>
</feature>
<feature type="transmembrane region" description="Helical" evidence="5">
    <location>
        <begin position="151"/>
        <end position="170"/>
    </location>
</feature>
<dbReference type="GO" id="GO:0016020">
    <property type="term" value="C:membrane"/>
    <property type="evidence" value="ECO:0007669"/>
    <property type="project" value="UniProtKB-SubCell"/>
</dbReference>
<feature type="transmembrane region" description="Helical" evidence="5">
    <location>
        <begin position="257"/>
        <end position="279"/>
    </location>
</feature>
<feature type="transmembrane region" description="Helical" evidence="5">
    <location>
        <begin position="66"/>
        <end position="93"/>
    </location>
</feature>
<reference evidence="7" key="1">
    <citation type="submission" date="2023-06" db="EMBL/GenBank/DDBJ databases">
        <authorList>
            <person name="Delattre M."/>
        </authorList>
    </citation>
    <scope>NUCLEOTIDE SEQUENCE</scope>
    <source>
        <strain evidence="7">AF72</strain>
    </source>
</reference>
<feature type="transmembrane region" description="Helical" evidence="5">
    <location>
        <begin position="299"/>
        <end position="321"/>
    </location>
</feature>
<accession>A0AA36G7V8</accession>
<keyword evidence="3 5" id="KW-1133">Transmembrane helix</keyword>
<evidence type="ECO:0000259" key="6">
    <source>
        <dbReference type="PROSITE" id="PS50262"/>
    </source>
</evidence>
<dbReference type="PANTHER" id="PTHR46709">
    <property type="entry name" value="PROTEIN CBG23488-RELATED"/>
    <property type="match status" value="1"/>
</dbReference>
<evidence type="ECO:0000256" key="2">
    <source>
        <dbReference type="ARBA" id="ARBA00022692"/>
    </source>
</evidence>
<dbReference type="PANTHER" id="PTHR46709:SF13">
    <property type="entry name" value="G-PROTEIN COUPLED RECEPTORS FAMILY 1 PROFILE DOMAIN-CONTAINING PROTEIN"/>
    <property type="match status" value="1"/>
</dbReference>
<evidence type="ECO:0000256" key="1">
    <source>
        <dbReference type="ARBA" id="ARBA00004370"/>
    </source>
</evidence>
<dbReference type="InterPro" id="IPR000276">
    <property type="entry name" value="GPCR_Rhodpsn"/>
</dbReference>
<keyword evidence="2 5" id="KW-0812">Transmembrane</keyword>
<dbReference type="Pfam" id="PF00001">
    <property type="entry name" value="7tm_1"/>
    <property type="match status" value="1"/>
</dbReference>
<name>A0AA36G7V8_9BILA</name>
<feature type="transmembrane region" description="Helical" evidence="5">
    <location>
        <begin position="205"/>
        <end position="225"/>
    </location>
</feature>
<dbReference type="Proteomes" id="UP001177023">
    <property type="component" value="Unassembled WGS sequence"/>
</dbReference>
<dbReference type="CDD" id="cd14978">
    <property type="entry name" value="7tmA_FMRFamide_R-like"/>
    <property type="match status" value="1"/>
</dbReference>
<evidence type="ECO:0000313" key="7">
    <source>
        <dbReference type="EMBL" id="CAJ0581283.1"/>
    </source>
</evidence>
<dbReference type="Gene3D" id="1.20.1070.10">
    <property type="entry name" value="Rhodopsin 7-helix transmembrane proteins"/>
    <property type="match status" value="1"/>
</dbReference>
<comment type="caution">
    <text evidence="7">The sequence shown here is derived from an EMBL/GenBank/DDBJ whole genome shotgun (WGS) entry which is preliminary data.</text>
</comment>
<protein>
    <recommendedName>
        <fullName evidence="6">G-protein coupled receptors family 1 profile domain-containing protein</fullName>
    </recommendedName>
</protein>
<dbReference type="SUPFAM" id="SSF81321">
    <property type="entry name" value="Family A G protein-coupled receptor-like"/>
    <property type="match status" value="1"/>
</dbReference>
<dbReference type="PROSITE" id="PS50262">
    <property type="entry name" value="G_PROTEIN_RECEP_F1_2"/>
    <property type="match status" value="1"/>
</dbReference>
<evidence type="ECO:0000256" key="5">
    <source>
        <dbReference type="SAM" id="Phobius"/>
    </source>
</evidence>
<feature type="transmembrane region" description="Helical" evidence="5">
    <location>
        <begin position="28"/>
        <end position="54"/>
    </location>
</feature>
<feature type="domain" description="G-protein coupled receptors family 1 profile" evidence="6">
    <location>
        <begin position="47"/>
        <end position="318"/>
    </location>
</feature>
<evidence type="ECO:0000256" key="4">
    <source>
        <dbReference type="ARBA" id="ARBA00023136"/>
    </source>
</evidence>
<dbReference type="GO" id="GO:0004930">
    <property type="term" value="F:G protein-coupled receptor activity"/>
    <property type="evidence" value="ECO:0007669"/>
    <property type="project" value="InterPro"/>
</dbReference>
<keyword evidence="4 5" id="KW-0472">Membrane</keyword>
<proteinExistence type="predicted"/>
<feature type="non-terminal residue" evidence="7">
    <location>
        <position position="443"/>
    </location>
</feature>
<dbReference type="InterPro" id="IPR017452">
    <property type="entry name" value="GPCR_Rhodpsn_7TM"/>
</dbReference>
<dbReference type="EMBL" id="CATQJA010002663">
    <property type="protein sequence ID" value="CAJ0581283.1"/>
    <property type="molecule type" value="Genomic_DNA"/>
</dbReference>